<feature type="transmembrane region" description="Helical" evidence="2">
    <location>
        <begin position="572"/>
        <end position="592"/>
    </location>
</feature>
<keyword evidence="2" id="KW-0812">Transmembrane</keyword>
<feature type="transmembrane region" description="Helical" evidence="2">
    <location>
        <begin position="644"/>
        <end position="665"/>
    </location>
</feature>
<dbReference type="GO" id="GO:0016747">
    <property type="term" value="F:acyltransferase activity, transferring groups other than amino-acyl groups"/>
    <property type="evidence" value="ECO:0007669"/>
    <property type="project" value="InterPro"/>
</dbReference>
<name>A0A8S4A2Z4_9EUPU</name>
<keyword evidence="5" id="KW-1185">Reference proteome</keyword>
<dbReference type="PANTHER" id="PTHR11161:SF12">
    <property type="entry name" value="ACYLTRANSFERASE 3 DOMAIN-CONTAINING PROTEIN-RELATED"/>
    <property type="match status" value="1"/>
</dbReference>
<dbReference type="EMBL" id="CAJHNH020005657">
    <property type="protein sequence ID" value="CAG5132801.1"/>
    <property type="molecule type" value="Genomic_DNA"/>
</dbReference>
<evidence type="ECO:0000259" key="3">
    <source>
        <dbReference type="SMART" id="SM00703"/>
    </source>
</evidence>
<feature type="transmembrane region" description="Helical" evidence="2">
    <location>
        <begin position="719"/>
        <end position="737"/>
    </location>
</feature>
<comment type="caution">
    <text evidence="4">The sequence shown here is derived from an EMBL/GenBank/DDBJ whole genome shotgun (WGS) entry which is preliminary data.</text>
</comment>
<feature type="transmembrane region" description="Helical" evidence="2">
    <location>
        <begin position="604"/>
        <end position="624"/>
    </location>
</feature>
<dbReference type="InterPro" id="IPR052728">
    <property type="entry name" value="O2_lipid_transport_reg"/>
</dbReference>
<dbReference type="SMART" id="SM00703">
    <property type="entry name" value="NRF"/>
    <property type="match status" value="1"/>
</dbReference>
<evidence type="ECO:0000256" key="1">
    <source>
        <dbReference type="SAM" id="MobiDB-lite"/>
    </source>
</evidence>
<dbReference type="InterPro" id="IPR002656">
    <property type="entry name" value="Acyl_transf_3_dom"/>
</dbReference>
<feature type="transmembrane region" description="Helical" evidence="2">
    <location>
        <begin position="501"/>
        <end position="521"/>
    </location>
</feature>
<evidence type="ECO:0000256" key="2">
    <source>
        <dbReference type="SAM" id="Phobius"/>
    </source>
</evidence>
<feature type="transmembrane region" description="Helical" evidence="2">
    <location>
        <begin position="440"/>
        <end position="458"/>
    </location>
</feature>
<organism evidence="4 5">
    <name type="scientific">Candidula unifasciata</name>
    <dbReference type="NCBI Taxonomy" id="100452"/>
    <lineage>
        <taxon>Eukaryota</taxon>
        <taxon>Metazoa</taxon>
        <taxon>Spiralia</taxon>
        <taxon>Lophotrochozoa</taxon>
        <taxon>Mollusca</taxon>
        <taxon>Gastropoda</taxon>
        <taxon>Heterobranchia</taxon>
        <taxon>Euthyneura</taxon>
        <taxon>Panpulmonata</taxon>
        <taxon>Eupulmonata</taxon>
        <taxon>Stylommatophora</taxon>
        <taxon>Helicina</taxon>
        <taxon>Helicoidea</taxon>
        <taxon>Geomitridae</taxon>
        <taxon>Candidula</taxon>
    </lineage>
</organism>
<dbReference type="Pfam" id="PF01757">
    <property type="entry name" value="Acyl_transf_3"/>
    <property type="match status" value="1"/>
</dbReference>
<feature type="transmembrane region" description="Helical" evidence="2">
    <location>
        <begin position="184"/>
        <end position="208"/>
    </location>
</feature>
<dbReference type="OrthoDB" id="207378at2759"/>
<dbReference type="AlphaFoldDB" id="A0A8S4A2Z4"/>
<feature type="domain" description="Nose resistant-to-fluoxetine protein N-terminal" evidence="3">
    <location>
        <begin position="16"/>
        <end position="174"/>
    </location>
</feature>
<keyword evidence="2" id="KW-1133">Transmembrane helix</keyword>
<accession>A0A8S4A2Z4</accession>
<proteinExistence type="predicted"/>
<evidence type="ECO:0000313" key="5">
    <source>
        <dbReference type="Proteomes" id="UP000678393"/>
    </source>
</evidence>
<gene>
    <name evidence="4" type="ORF">CUNI_LOCUS18359</name>
</gene>
<dbReference type="PANTHER" id="PTHR11161">
    <property type="entry name" value="O-ACYLTRANSFERASE"/>
    <property type="match status" value="1"/>
</dbReference>
<sequence>MRQPFDVTFPRPKDLSLGCYQNLLDFLEGLVGVADGAGNLMTQEWAWRMLDAFGKPSAGLLEGVFQWVGNYEECLGVQAEVPGPWQLRQDPWSSSRAKFGGKYCRLVVSVNHIVSITSAKHLNKFWLDRPPFPTAVKWGLCVPDTCSSADVETFLTKGTLAALNLPVKETICFEDSQFSEDTGAVAIVVFLCVAVAVVIICTLLDIYYFRPWRTKDEQGVMDTAKDGAAGIIELHLGMRTEQECQTETSLHQTPLQGGIAVSSGGQSGANSSQQGTSLESHLSAEVAASGRRKDPNGESATPDTNMPNRLLIVPRKTFGTQLIQGMSLYRNLCHLVRKSRSQGTFDCIQGMRVISLAWIVVGHCYTYGGMLDVDNLVFENSAELVETSARLSFHIVGSAQLAVDTFFVISGCLTMLVTLRLLRRHKPGVKFWSTFLFHRFWRLTPMYMLVLFLGMTLYEHIVQGPLKSYKLVEFEQCRHKWWAHLLYINNFYKPHSKCMTWSWFMAVDMQLFLVSPIFIYTTHRNLRAGVGSILLLLVLGVTFAFVSEYIHGGQFVLMDLSFLEYWTNVYTMPWARASVFAVGLGLGVALYKHSGKPLISKRKAACVWVVVTALSILLVLINHSQWKHGSKNWDQLQQSFFESLARPTWAVCMAWVIFACCTDLGGYANVILSWRPFLVLSRLTYSLYLLHPLLIMFVVYSRRTTIYLDPANLSLVYNYIGNLILSFLLSAVFSLIFEMPMAAMENIFWRAH</sequence>
<feature type="transmembrane region" description="Helical" evidence="2">
    <location>
        <begin position="533"/>
        <end position="552"/>
    </location>
</feature>
<feature type="transmembrane region" description="Helical" evidence="2">
    <location>
        <begin position="353"/>
        <end position="371"/>
    </location>
</feature>
<dbReference type="InterPro" id="IPR006621">
    <property type="entry name" value="Nose-resist-to-fluoxetine_N"/>
</dbReference>
<reference evidence="4" key="1">
    <citation type="submission" date="2021-04" db="EMBL/GenBank/DDBJ databases">
        <authorList>
            <consortium name="Molecular Ecology Group"/>
        </authorList>
    </citation>
    <scope>NUCLEOTIDE SEQUENCE</scope>
</reference>
<feature type="transmembrane region" description="Helical" evidence="2">
    <location>
        <begin position="391"/>
        <end position="419"/>
    </location>
</feature>
<dbReference type="Proteomes" id="UP000678393">
    <property type="component" value="Unassembled WGS sequence"/>
</dbReference>
<dbReference type="Pfam" id="PF20146">
    <property type="entry name" value="NRF"/>
    <property type="match status" value="1"/>
</dbReference>
<feature type="transmembrane region" description="Helical" evidence="2">
    <location>
        <begin position="677"/>
        <end position="699"/>
    </location>
</feature>
<protein>
    <recommendedName>
        <fullName evidence="3">Nose resistant-to-fluoxetine protein N-terminal domain-containing protein</fullName>
    </recommendedName>
</protein>
<feature type="compositionally biased region" description="Polar residues" evidence="1">
    <location>
        <begin position="298"/>
        <end position="307"/>
    </location>
</feature>
<feature type="region of interest" description="Disordered" evidence="1">
    <location>
        <begin position="283"/>
        <end position="307"/>
    </location>
</feature>
<evidence type="ECO:0000313" key="4">
    <source>
        <dbReference type="EMBL" id="CAG5132801.1"/>
    </source>
</evidence>
<keyword evidence="2" id="KW-0472">Membrane</keyword>